<keyword evidence="4 5" id="KW-0472">Membrane</keyword>
<gene>
    <name evidence="6" type="ORF">ACFQO0_01115</name>
</gene>
<feature type="transmembrane region" description="Helical" evidence="5">
    <location>
        <begin position="83"/>
        <end position="104"/>
    </location>
</feature>
<keyword evidence="3 5" id="KW-1133">Transmembrane helix</keyword>
<sequence>MTTELYLLACTLVLAIVQIMLASILRTRETGGAYNTGPRDDSGPPVGKLTGRMQRAQKNLYETLPLFMGAVLIVAIAGRESALSFYGAWIYFLARIVYVPLYAAGVPVLRTLTWLISLIGMLMVLAAALLPF</sequence>
<evidence type="ECO:0000313" key="6">
    <source>
        <dbReference type="EMBL" id="MFC7297031.1"/>
    </source>
</evidence>
<proteinExistence type="predicted"/>
<dbReference type="InterPro" id="IPR023352">
    <property type="entry name" value="MAPEG-like_dom_sf"/>
</dbReference>
<accession>A0ABW2J1P0</accession>
<evidence type="ECO:0000256" key="3">
    <source>
        <dbReference type="ARBA" id="ARBA00022989"/>
    </source>
</evidence>
<keyword evidence="7" id="KW-1185">Reference proteome</keyword>
<evidence type="ECO:0000256" key="2">
    <source>
        <dbReference type="ARBA" id="ARBA00022692"/>
    </source>
</evidence>
<dbReference type="SUPFAM" id="SSF161084">
    <property type="entry name" value="MAPEG domain-like"/>
    <property type="match status" value="1"/>
</dbReference>
<dbReference type="EMBL" id="JBHTCC010000001">
    <property type="protein sequence ID" value="MFC7297031.1"/>
    <property type="molecule type" value="Genomic_DNA"/>
</dbReference>
<dbReference type="Gene3D" id="1.20.120.550">
    <property type="entry name" value="Membrane associated eicosanoid/glutathione metabolism-like domain"/>
    <property type="match status" value="1"/>
</dbReference>
<dbReference type="InterPro" id="IPR001129">
    <property type="entry name" value="Membr-assoc_MAPEG"/>
</dbReference>
<comment type="subcellular location">
    <subcellularLocation>
        <location evidence="1">Membrane</location>
    </subcellularLocation>
</comment>
<dbReference type="PANTHER" id="PTHR35371">
    <property type="entry name" value="INNER MEMBRANE PROTEIN"/>
    <property type="match status" value="1"/>
</dbReference>
<evidence type="ECO:0000313" key="7">
    <source>
        <dbReference type="Proteomes" id="UP001596379"/>
    </source>
</evidence>
<dbReference type="RefSeq" id="WP_382232209.1">
    <property type="nucleotide sequence ID" value="NZ_JBHTCC010000001.1"/>
</dbReference>
<dbReference type="PANTHER" id="PTHR35371:SF1">
    <property type="entry name" value="BLR7753 PROTEIN"/>
    <property type="match status" value="1"/>
</dbReference>
<feature type="transmembrane region" description="Helical" evidence="5">
    <location>
        <begin position="6"/>
        <end position="25"/>
    </location>
</feature>
<dbReference type="Pfam" id="PF01124">
    <property type="entry name" value="MAPEG"/>
    <property type="match status" value="1"/>
</dbReference>
<dbReference type="Proteomes" id="UP001596379">
    <property type="component" value="Unassembled WGS sequence"/>
</dbReference>
<feature type="transmembrane region" description="Helical" evidence="5">
    <location>
        <begin position="111"/>
        <end position="130"/>
    </location>
</feature>
<evidence type="ECO:0000256" key="1">
    <source>
        <dbReference type="ARBA" id="ARBA00004370"/>
    </source>
</evidence>
<evidence type="ECO:0000256" key="5">
    <source>
        <dbReference type="SAM" id="Phobius"/>
    </source>
</evidence>
<name>A0ABW2J1P0_9BURK</name>
<reference evidence="7" key="1">
    <citation type="journal article" date="2019" name="Int. J. Syst. Evol. Microbiol.">
        <title>The Global Catalogue of Microorganisms (GCM) 10K type strain sequencing project: providing services to taxonomists for standard genome sequencing and annotation.</title>
        <authorList>
            <consortium name="The Broad Institute Genomics Platform"/>
            <consortium name="The Broad Institute Genome Sequencing Center for Infectious Disease"/>
            <person name="Wu L."/>
            <person name="Ma J."/>
        </authorList>
    </citation>
    <scope>NUCLEOTIDE SEQUENCE [LARGE SCALE GENOMIC DNA]</scope>
    <source>
        <strain evidence="7">CCUG 36956</strain>
    </source>
</reference>
<organism evidence="6 7">
    <name type="scientific">Herminiimonas aquatilis</name>
    <dbReference type="NCBI Taxonomy" id="345342"/>
    <lineage>
        <taxon>Bacteria</taxon>
        <taxon>Pseudomonadati</taxon>
        <taxon>Pseudomonadota</taxon>
        <taxon>Betaproteobacteria</taxon>
        <taxon>Burkholderiales</taxon>
        <taxon>Oxalobacteraceae</taxon>
        <taxon>Herminiimonas</taxon>
    </lineage>
</organism>
<feature type="transmembrane region" description="Helical" evidence="5">
    <location>
        <begin position="60"/>
        <end position="77"/>
    </location>
</feature>
<comment type="caution">
    <text evidence="6">The sequence shown here is derived from an EMBL/GenBank/DDBJ whole genome shotgun (WGS) entry which is preliminary data.</text>
</comment>
<keyword evidence="2 5" id="KW-0812">Transmembrane</keyword>
<evidence type="ECO:0000256" key="4">
    <source>
        <dbReference type="ARBA" id="ARBA00023136"/>
    </source>
</evidence>
<protein>
    <submittedName>
        <fullName evidence="6">MAPEG family protein</fullName>
    </submittedName>
</protein>